<dbReference type="Proteomes" id="UP000504618">
    <property type="component" value="Unplaced"/>
</dbReference>
<name>A0A6J1QHA0_9HYME</name>
<dbReference type="AlphaFoldDB" id="A0A6J1QHA0"/>
<dbReference type="OrthoDB" id="2153609at2759"/>
<sequence>MTSHYQPLFREDCNRYPYIGRVSVEEKNSTDFIYQFVKNRYTYMYENISIYVTAPDIIGPPKFSNYGELVHLPFFIGRKLRTNKGVDISTSPWQNKEPMRQLDFIYCSAYSSDSSDSSDSNIEFHEAVYPIKVSIYEIYNPGNVIQILAQDPLNKWIQLWNGPSKTMHPTSRLFSPPLSHPCKFKTKMLRLVFKNSIPESHTKIDAVMLIGTSDLILPRNPNNSLNEVLTLIHSMYSAYHEDNNLTADLRNVHLDIVHLQENFPIWKLFKSKSLMVMCNLLD</sequence>
<evidence type="ECO:0000313" key="1">
    <source>
        <dbReference type="Proteomes" id="UP000504618"/>
    </source>
</evidence>
<dbReference type="GeneID" id="112460970"/>
<accession>A0A6J1QHA0</accession>
<evidence type="ECO:0000313" key="2">
    <source>
        <dbReference type="RefSeq" id="XP_024881717.1"/>
    </source>
</evidence>
<reference evidence="2" key="1">
    <citation type="submission" date="2025-08" db="UniProtKB">
        <authorList>
            <consortium name="RefSeq"/>
        </authorList>
    </citation>
    <scope>IDENTIFICATION</scope>
    <source>
        <tissue evidence="2">Whole body</tissue>
    </source>
</reference>
<protein>
    <submittedName>
        <fullName evidence="2">Uncharacterized protein LOC112460970</fullName>
    </submittedName>
</protein>
<gene>
    <name evidence="2" type="primary">LOC112460970</name>
</gene>
<proteinExistence type="predicted"/>
<organism evidence="1 2">
    <name type="scientific">Temnothorax curvispinosus</name>
    <dbReference type="NCBI Taxonomy" id="300111"/>
    <lineage>
        <taxon>Eukaryota</taxon>
        <taxon>Metazoa</taxon>
        <taxon>Ecdysozoa</taxon>
        <taxon>Arthropoda</taxon>
        <taxon>Hexapoda</taxon>
        <taxon>Insecta</taxon>
        <taxon>Pterygota</taxon>
        <taxon>Neoptera</taxon>
        <taxon>Endopterygota</taxon>
        <taxon>Hymenoptera</taxon>
        <taxon>Apocrita</taxon>
        <taxon>Aculeata</taxon>
        <taxon>Formicoidea</taxon>
        <taxon>Formicidae</taxon>
        <taxon>Myrmicinae</taxon>
        <taxon>Temnothorax</taxon>
    </lineage>
</organism>
<keyword evidence="1" id="KW-1185">Reference proteome</keyword>
<dbReference type="RefSeq" id="XP_024881717.1">
    <property type="nucleotide sequence ID" value="XM_025025949.1"/>
</dbReference>